<evidence type="ECO:0000256" key="1">
    <source>
        <dbReference type="ARBA" id="ARBA00004651"/>
    </source>
</evidence>
<evidence type="ECO:0000256" key="10">
    <source>
        <dbReference type="ARBA" id="ARBA00023136"/>
    </source>
</evidence>
<dbReference type="Pfam" id="PF00474">
    <property type="entry name" value="SSF"/>
    <property type="match status" value="1"/>
</dbReference>
<dbReference type="CDD" id="cd11480">
    <property type="entry name" value="SLC5sbd_u4"/>
    <property type="match status" value="1"/>
</dbReference>
<dbReference type="Proteomes" id="UP001589613">
    <property type="component" value="Unassembled WGS sequence"/>
</dbReference>
<evidence type="ECO:0000256" key="9">
    <source>
        <dbReference type="ARBA" id="ARBA00023065"/>
    </source>
</evidence>
<dbReference type="InterPro" id="IPR018212">
    <property type="entry name" value="Na/solute_symporter_CS"/>
</dbReference>
<gene>
    <name evidence="13" type="ORF">ACFFN0_13690</name>
</gene>
<feature type="transmembrane region" description="Helical" evidence="12">
    <location>
        <begin position="368"/>
        <end position="388"/>
    </location>
</feature>
<keyword evidence="7 12" id="KW-1133">Transmembrane helix</keyword>
<protein>
    <submittedName>
        <fullName evidence="13">Cation acetate symporter</fullName>
    </submittedName>
</protein>
<evidence type="ECO:0000256" key="3">
    <source>
        <dbReference type="ARBA" id="ARBA00022448"/>
    </source>
</evidence>
<accession>A0ABV5V5N3</accession>
<feature type="transmembrane region" description="Helical" evidence="12">
    <location>
        <begin position="233"/>
        <end position="255"/>
    </location>
</feature>
<dbReference type="RefSeq" id="WP_075957284.1">
    <property type="nucleotide sequence ID" value="NZ_JBHMAX010000024.1"/>
</dbReference>
<sequence length="512" mass="53626">MSGVLPGLAVLAVCVLTLVLGVFGLRLSRRTSDFYVAGRTVTPGRNAAAIGGEYLSAASFLGVAGLVYDTGVDALWYPIGYTAGYVVLLVLVAAPLRRSGAYTLPDFAEARLESRAVRHLCTVLVVFIGWLYLVPQFQGAGFTLRLVTGAPERLGATVVLVVVVLSVAAGGMRSITLVQAVQYWVKLTALAVPAGVIVAVWWATRGPLPQVDSSWLLPLTGEVPDRHHLYRTFSLLVALALGTTGLPHVVVRYYTNPDGAQARRTTVRVLWLLGMFYVVTIVYGVLGRAYLASSAEDWRADTVVLRLPAQVVDGVPADLLVAALAGGAFAAFLSTSSGLAVAVTGVLNQDVVRPLLAKVTGGDHSEVTGFRLAAVVAVLVPYGLSRFFPEVGLAAFVTLAFVVAASTFFPLLALGVWWPRLTVPGAAAGLLVGAVLATGAIGVTVLVGDRPGWAGALLAQPAAWTVPVALLTAVGVSLATPHRIPRGTRRTLVRLHTPESIPTGALGVPARR</sequence>
<feature type="transmembrane region" description="Helical" evidence="12">
    <location>
        <begin position="74"/>
        <end position="96"/>
    </location>
</feature>
<dbReference type="PROSITE" id="PS00457">
    <property type="entry name" value="NA_SOLUT_SYMP_2"/>
    <property type="match status" value="1"/>
</dbReference>
<dbReference type="PROSITE" id="PS50283">
    <property type="entry name" value="NA_SOLUT_SYMP_3"/>
    <property type="match status" value="1"/>
</dbReference>
<keyword evidence="8" id="KW-0915">Sodium</keyword>
<feature type="transmembrane region" description="Helical" evidence="12">
    <location>
        <begin position="425"/>
        <end position="447"/>
    </location>
</feature>
<name>A0ABV5V5N3_9MICO</name>
<keyword evidence="3" id="KW-0813">Transport</keyword>
<keyword evidence="10 12" id="KW-0472">Membrane</keyword>
<comment type="subcellular location">
    <subcellularLocation>
        <location evidence="1">Cell membrane</location>
        <topology evidence="1">Multi-pass membrane protein</topology>
    </subcellularLocation>
</comment>
<keyword evidence="14" id="KW-1185">Reference proteome</keyword>
<proteinExistence type="inferred from homology"/>
<dbReference type="InterPro" id="IPR050277">
    <property type="entry name" value="Sodium:Solute_Symporter"/>
</dbReference>
<keyword evidence="5 12" id="KW-0812">Transmembrane</keyword>
<evidence type="ECO:0000256" key="11">
    <source>
        <dbReference type="RuleBase" id="RU362091"/>
    </source>
</evidence>
<feature type="transmembrane region" description="Helical" evidence="12">
    <location>
        <begin position="154"/>
        <end position="171"/>
    </location>
</feature>
<evidence type="ECO:0000256" key="5">
    <source>
        <dbReference type="ARBA" id="ARBA00022692"/>
    </source>
</evidence>
<evidence type="ECO:0000256" key="4">
    <source>
        <dbReference type="ARBA" id="ARBA00022475"/>
    </source>
</evidence>
<keyword evidence="6" id="KW-0769">Symport</keyword>
<dbReference type="InterPro" id="IPR038377">
    <property type="entry name" value="Na/Glc_symporter_sf"/>
</dbReference>
<comment type="caution">
    <text evidence="13">The sequence shown here is derived from an EMBL/GenBank/DDBJ whole genome shotgun (WGS) entry which is preliminary data.</text>
</comment>
<keyword evidence="9" id="KW-0406">Ion transport</keyword>
<evidence type="ECO:0000313" key="14">
    <source>
        <dbReference type="Proteomes" id="UP001589613"/>
    </source>
</evidence>
<feature type="transmembrane region" description="Helical" evidence="12">
    <location>
        <begin position="453"/>
        <end position="480"/>
    </location>
</feature>
<evidence type="ECO:0000256" key="7">
    <source>
        <dbReference type="ARBA" id="ARBA00022989"/>
    </source>
</evidence>
<feature type="transmembrane region" description="Helical" evidence="12">
    <location>
        <begin position="116"/>
        <end position="134"/>
    </location>
</feature>
<dbReference type="InterPro" id="IPR001734">
    <property type="entry name" value="Na/solute_symporter"/>
</dbReference>
<feature type="transmembrane region" description="Helical" evidence="12">
    <location>
        <begin position="394"/>
        <end position="418"/>
    </location>
</feature>
<evidence type="ECO:0000256" key="6">
    <source>
        <dbReference type="ARBA" id="ARBA00022847"/>
    </source>
</evidence>
<feature type="transmembrane region" description="Helical" evidence="12">
    <location>
        <begin position="319"/>
        <end position="347"/>
    </location>
</feature>
<dbReference type="PANTHER" id="PTHR48086:SF6">
    <property type="entry name" value="CATION_ACETATE SYMPORTER ACTP"/>
    <property type="match status" value="1"/>
</dbReference>
<dbReference type="PANTHER" id="PTHR48086">
    <property type="entry name" value="SODIUM/PROLINE SYMPORTER-RELATED"/>
    <property type="match status" value="1"/>
</dbReference>
<feature type="transmembrane region" description="Helical" evidence="12">
    <location>
        <begin position="183"/>
        <end position="203"/>
    </location>
</feature>
<evidence type="ECO:0000256" key="12">
    <source>
        <dbReference type="SAM" id="Phobius"/>
    </source>
</evidence>
<keyword evidence="4" id="KW-1003">Cell membrane</keyword>
<dbReference type="Gene3D" id="1.20.1730.10">
    <property type="entry name" value="Sodium/glucose cotransporter"/>
    <property type="match status" value="1"/>
</dbReference>
<evidence type="ECO:0000256" key="2">
    <source>
        <dbReference type="ARBA" id="ARBA00006434"/>
    </source>
</evidence>
<dbReference type="EMBL" id="JBHMAX010000024">
    <property type="protein sequence ID" value="MFB9733097.1"/>
    <property type="molecule type" value="Genomic_DNA"/>
</dbReference>
<feature type="transmembrane region" description="Helical" evidence="12">
    <location>
        <begin position="47"/>
        <end position="68"/>
    </location>
</feature>
<feature type="transmembrane region" description="Helical" evidence="12">
    <location>
        <begin position="6"/>
        <end position="27"/>
    </location>
</feature>
<evidence type="ECO:0000256" key="8">
    <source>
        <dbReference type="ARBA" id="ARBA00023053"/>
    </source>
</evidence>
<comment type="similarity">
    <text evidence="2 11">Belongs to the sodium:solute symporter (SSF) (TC 2.A.21) family.</text>
</comment>
<evidence type="ECO:0000313" key="13">
    <source>
        <dbReference type="EMBL" id="MFB9733097.1"/>
    </source>
</evidence>
<organism evidence="13 14">
    <name type="scientific">Ornithinimicrobium kibberense</name>
    <dbReference type="NCBI Taxonomy" id="282060"/>
    <lineage>
        <taxon>Bacteria</taxon>
        <taxon>Bacillati</taxon>
        <taxon>Actinomycetota</taxon>
        <taxon>Actinomycetes</taxon>
        <taxon>Micrococcales</taxon>
        <taxon>Ornithinimicrobiaceae</taxon>
        <taxon>Ornithinimicrobium</taxon>
    </lineage>
</organism>
<reference evidence="13 14" key="1">
    <citation type="submission" date="2024-09" db="EMBL/GenBank/DDBJ databases">
        <authorList>
            <person name="Sun Q."/>
            <person name="Mori K."/>
        </authorList>
    </citation>
    <scope>NUCLEOTIDE SEQUENCE [LARGE SCALE GENOMIC DNA]</scope>
    <source>
        <strain evidence="13 14">JCM 12763</strain>
    </source>
</reference>
<feature type="transmembrane region" description="Helical" evidence="12">
    <location>
        <begin position="267"/>
        <end position="286"/>
    </location>
</feature>